<evidence type="ECO:0008006" key="3">
    <source>
        <dbReference type="Google" id="ProtNLM"/>
    </source>
</evidence>
<evidence type="ECO:0000313" key="1">
    <source>
        <dbReference type="EMBL" id="MDO6575608.1"/>
    </source>
</evidence>
<feature type="non-terminal residue" evidence="1">
    <location>
        <position position="1"/>
    </location>
</feature>
<evidence type="ECO:0000313" key="2">
    <source>
        <dbReference type="Proteomes" id="UP001170310"/>
    </source>
</evidence>
<comment type="caution">
    <text evidence="1">The sequence shown here is derived from an EMBL/GenBank/DDBJ whole genome shotgun (WGS) entry which is preliminary data.</text>
</comment>
<dbReference type="Proteomes" id="UP001170310">
    <property type="component" value="Unassembled WGS sequence"/>
</dbReference>
<sequence>AMASDPASHEVTLPTKAGESVTVEWTGTALPGVSGAGGSGVLPADDTHAIALTVPSGLYDSATVIADFHIEWAPGTPV</sequence>
<name>A0AAW7YX54_9STAP</name>
<gene>
    <name evidence="1" type="ORF">Q4528_15970</name>
</gene>
<accession>A0AAW7YX54</accession>
<dbReference type="AlphaFoldDB" id="A0AAW7YX54"/>
<reference evidence="1" key="1">
    <citation type="submission" date="2023-07" db="EMBL/GenBank/DDBJ databases">
        <title>Genome content predicts the carbon catabolic preferences of heterotrophic bacteria.</title>
        <authorList>
            <person name="Gralka M."/>
        </authorList>
    </citation>
    <scope>NUCLEOTIDE SEQUENCE</scope>
    <source>
        <strain evidence="1">E2R20</strain>
    </source>
</reference>
<organism evidence="1 2">
    <name type="scientific">Staphylococcus pasteuri_A</name>
    <dbReference type="NCBI Taxonomy" id="3062664"/>
    <lineage>
        <taxon>Bacteria</taxon>
        <taxon>Bacillati</taxon>
        <taxon>Bacillota</taxon>
        <taxon>Bacilli</taxon>
        <taxon>Bacillales</taxon>
        <taxon>Staphylococcaceae</taxon>
        <taxon>Staphylococcus</taxon>
    </lineage>
</organism>
<proteinExistence type="predicted"/>
<dbReference type="EMBL" id="JAUOQO010000955">
    <property type="protein sequence ID" value="MDO6575608.1"/>
    <property type="molecule type" value="Genomic_DNA"/>
</dbReference>
<keyword evidence="2" id="KW-1185">Reference proteome</keyword>
<feature type="non-terminal residue" evidence="1">
    <location>
        <position position="78"/>
    </location>
</feature>
<dbReference type="RefSeq" id="WP_303522751.1">
    <property type="nucleotide sequence ID" value="NZ_JAUOQO010000955.1"/>
</dbReference>
<protein>
    <recommendedName>
        <fullName evidence="3">WxL domain-containing protein</fullName>
    </recommendedName>
</protein>